<evidence type="ECO:0000256" key="2">
    <source>
        <dbReference type="ARBA" id="ARBA00049106"/>
    </source>
</evidence>
<keyword evidence="4" id="KW-0560">Oxidoreductase</keyword>
<proteinExistence type="inferred from homology"/>
<evidence type="ECO:0000256" key="1">
    <source>
        <dbReference type="ARBA" id="ARBA00008710"/>
    </source>
</evidence>
<comment type="similarity">
    <text evidence="1">Belongs to the F420H(2)-dependent quinone reductase family.</text>
</comment>
<dbReference type="GO" id="GO:0052755">
    <property type="term" value="F:coenzyme F420H2:quinone oxidoreductase activity"/>
    <property type="evidence" value="ECO:0007669"/>
    <property type="project" value="RHEA"/>
</dbReference>
<sequence>MTESGSSADTGKATSYDDPDAPWNKEYSPDEIATWNDDIIREFRANSGVVGGDYAGSTLLILTTTGAKSGRPHTVVLGALYRDDTLYVSSFIEDRYPAWYHNIRANPEVTVELGPTTYRATAEALAGARYEEFAAWALRENPLLADYQSKVAKPLPLVVLTLGEAIESGKSE</sequence>
<dbReference type="Pfam" id="PF04075">
    <property type="entry name" value="F420H2_quin_red"/>
    <property type="match status" value="1"/>
</dbReference>
<reference evidence="4 5" key="1">
    <citation type="submission" date="2019-02" db="EMBL/GenBank/DDBJ databases">
        <authorList>
            <consortium name="Pathogen Informatics"/>
        </authorList>
    </citation>
    <scope>NUCLEOTIDE SEQUENCE [LARGE SCALE GENOMIC DNA]</scope>
    <source>
        <strain evidence="4 5">3012STDY6756504</strain>
    </source>
</reference>
<dbReference type="GO" id="GO:0005886">
    <property type="term" value="C:plasma membrane"/>
    <property type="evidence" value="ECO:0007669"/>
    <property type="project" value="TreeGrafter"/>
</dbReference>
<dbReference type="InterPro" id="IPR012349">
    <property type="entry name" value="Split_barrel_FMN-bd"/>
</dbReference>
<dbReference type="PANTHER" id="PTHR39428">
    <property type="entry name" value="F420H(2)-DEPENDENT QUINONE REDUCTASE RV1261C"/>
    <property type="match status" value="1"/>
</dbReference>
<dbReference type="EC" id="1.-.-.-" evidence="4"/>
<gene>
    <name evidence="4" type="ORF">NCTC10797_03930</name>
</gene>
<dbReference type="AlphaFoldDB" id="A0A4U8WCF4"/>
<dbReference type="NCBIfam" id="TIGR00026">
    <property type="entry name" value="hi_GC_TIGR00026"/>
    <property type="match status" value="1"/>
</dbReference>
<dbReference type="InterPro" id="IPR004378">
    <property type="entry name" value="F420H2_quin_Rdtase"/>
</dbReference>
<dbReference type="GO" id="GO:0070967">
    <property type="term" value="F:coenzyme F420 binding"/>
    <property type="evidence" value="ECO:0007669"/>
    <property type="project" value="TreeGrafter"/>
</dbReference>
<dbReference type="EMBL" id="LR215973">
    <property type="protein sequence ID" value="VFB00138.1"/>
    <property type="molecule type" value="Genomic_DNA"/>
</dbReference>
<evidence type="ECO:0000313" key="4">
    <source>
        <dbReference type="EMBL" id="VFB00138.1"/>
    </source>
</evidence>
<dbReference type="PANTHER" id="PTHR39428:SF1">
    <property type="entry name" value="F420H(2)-DEPENDENT QUINONE REDUCTASE RV1261C"/>
    <property type="match status" value="1"/>
</dbReference>
<dbReference type="Proteomes" id="UP000290439">
    <property type="component" value="Chromosome"/>
</dbReference>
<dbReference type="RefSeq" id="WP_130918098.1">
    <property type="nucleotide sequence ID" value="NZ_LR215973.1"/>
</dbReference>
<feature type="region of interest" description="Disordered" evidence="3">
    <location>
        <begin position="1"/>
        <end position="28"/>
    </location>
</feature>
<evidence type="ECO:0000313" key="5">
    <source>
        <dbReference type="Proteomes" id="UP000290439"/>
    </source>
</evidence>
<accession>A0A4U8WCF4</accession>
<protein>
    <submittedName>
        <fullName evidence="4">Nitroreductase Rv1558/MT1609</fullName>
        <ecNumber evidence="4">1.-.-.-</ecNumber>
    </submittedName>
</protein>
<name>A0A4U8WCF4_9NOCA</name>
<organism evidence="4 5">
    <name type="scientific">Nocardia cyriacigeorgica</name>
    <dbReference type="NCBI Taxonomy" id="135487"/>
    <lineage>
        <taxon>Bacteria</taxon>
        <taxon>Bacillati</taxon>
        <taxon>Actinomycetota</taxon>
        <taxon>Actinomycetes</taxon>
        <taxon>Mycobacteriales</taxon>
        <taxon>Nocardiaceae</taxon>
        <taxon>Nocardia</taxon>
    </lineage>
</organism>
<dbReference type="Gene3D" id="2.30.110.10">
    <property type="entry name" value="Electron Transport, Fmn-binding Protein, Chain A"/>
    <property type="match status" value="1"/>
</dbReference>
<comment type="catalytic activity">
    <reaction evidence="2">
        <text>oxidized coenzyme F420-(gamma-L-Glu)(n) + a quinol + H(+) = reduced coenzyme F420-(gamma-L-Glu)(n) + a quinone</text>
        <dbReference type="Rhea" id="RHEA:39663"/>
        <dbReference type="Rhea" id="RHEA-COMP:12939"/>
        <dbReference type="Rhea" id="RHEA-COMP:14378"/>
        <dbReference type="ChEBI" id="CHEBI:15378"/>
        <dbReference type="ChEBI" id="CHEBI:24646"/>
        <dbReference type="ChEBI" id="CHEBI:132124"/>
        <dbReference type="ChEBI" id="CHEBI:133980"/>
        <dbReference type="ChEBI" id="CHEBI:139511"/>
    </reaction>
</comment>
<evidence type="ECO:0000256" key="3">
    <source>
        <dbReference type="SAM" id="MobiDB-lite"/>
    </source>
</evidence>
<dbReference type="SUPFAM" id="SSF50475">
    <property type="entry name" value="FMN-binding split barrel"/>
    <property type="match status" value="1"/>
</dbReference>
<feature type="compositionally biased region" description="Polar residues" evidence="3">
    <location>
        <begin position="1"/>
        <end position="13"/>
    </location>
</feature>